<dbReference type="KEGG" id="abs:AZOBR_10433"/>
<dbReference type="RefSeq" id="WP_014238968.1">
    <property type="nucleotide sequence ID" value="NC_016617.1"/>
</dbReference>
<dbReference type="InterPro" id="IPR007235">
    <property type="entry name" value="Glyco_trans_28_C"/>
</dbReference>
<dbReference type="EMBL" id="HE577327">
    <property type="protein sequence ID" value="CCC96646.1"/>
    <property type="molecule type" value="Genomic_DNA"/>
</dbReference>
<dbReference type="Proteomes" id="UP000007319">
    <property type="component" value="Chromosome"/>
</dbReference>
<gene>
    <name evidence="2" type="ORF">AZOBR_10433</name>
</gene>
<dbReference type="AlphaFoldDB" id="A0A9P1NKQ2"/>
<sequence>MRVLFHVQHLLGIGHDRRAALITRGLAEAGVAVTVLRGGHPVPGIDYGPAAEIVQLPPARAADSSFKTLLDEHDRPIDDAWRARRRAAVLETHDRVRPDALLVESFPFGRRAFRFELLPLLETAKAGGAVTAASVRDILVTKAKPERLEETVSTVERLFDHVLVHGDPELIPFAATFPAAARIADRIRYTGYVAAPQGGDGKGADGKNADGDGEVIVSVGGGAVGLPLLRAALAVRASTPAGLDAPWRLLAGPDVPEADVRALAAAAPPGTVVERARPDFPALLRRCRLSISQAGYNTVLDVLQAGCRAVVVPFAAGSETEQATRARLLEKRGRLAVVDEATLTADTLAAGVARALALPPPPPIPLRLDGAAATARLLLDAVAYRQGNSR</sequence>
<dbReference type="GO" id="GO:0016758">
    <property type="term" value="F:hexosyltransferase activity"/>
    <property type="evidence" value="ECO:0007669"/>
    <property type="project" value="InterPro"/>
</dbReference>
<keyword evidence="3" id="KW-1185">Reference proteome</keyword>
<dbReference type="Gene3D" id="3.40.50.2000">
    <property type="entry name" value="Glycogen Phosphorylase B"/>
    <property type="match status" value="1"/>
</dbReference>
<dbReference type="Pfam" id="PF04101">
    <property type="entry name" value="Glyco_tran_28_C"/>
    <property type="match status" value="1"/>
</dbReference>
<dbReference type="PANTHER" id="PTHR21015:SF28">
    <property type="entry name" value="SLL1722 PROTEIN"/>
    <property type="match status" value="1"/>
</dbReference>
<reference evidence="2 3" key="1">
    <citation type="journal article" date="2011" name="PLoS Genet.">
        <title>Azospirillum genomes reveal transition of bacteria from aquatic to terrestrial environments.</title>
        <authorList>
            <person name="Wisniewski-Dye F."/>
            <person name="Borziak K."/>
            <person name="Khalsa-Moyers G."/>
            <person name="Alexandre G."/>
            <person name="Sukharnikov L.O."/>
            <person name="Wuichet K."/>
            <person name="Hurst G.B."/>
            <person name="McDonald W.H."/>
            <person name="Robertson J.S."/>
            <person name="Barbe V."/>
            <person name="Calteau A."/>
            <person name="Rouy Z."/>
            <person name="Mangenot S."/>
            <person name="Prigent-Combaret C."/>
            <person name="Normand P."/>
            <person name="Boyer M."/>
            <person name="Siguier P."/>
            <person name="Dessaux Y."/>
            <person name="Elmerich C."/>
            <person name="Condemine G."/>
            <person name="Krishnen G."/>
            <person name="Kennedy I."/>
            <person name="Paterson A.H."/>
            <person name="Gonzalez V."/>
            <person name="Mavingui P."/>
            <person name="Zhulin I.B."/>
        </authorList>
    </citation>
    <scope>NUCLEOTIDE SEQUENCE [LARGE SCALE GENOMIC DNA]</scope>
    <source>
        <strain evidence="2 3">Sp245</strain>
    </source>
</reference>
<proteinExistence type="predicted"/>
<organism evidence="2 3">
    <name type="scientific">Azospirillum baldaniorum</name>
    <dbReference type="NCBI Taxonomy" id="1064539"/>
    <lineage>
        <taxon>Bacteria</taxon>
        <taxon>Pseudomonadati</taxon>
        <taxon>Pseudomonadota</taxon>
        <taxon>Alphaproteobacteria</taxon>
        <taxon>Rhodospirillales</taxon>
        <taxon>Azospirillaceae</taxon>
        <taxon>Azospirillum</taxon>
    </lineage>
</organism>
<name>A0A9P1NKQ2_9PROT</name>
<accession>A0A9P1NKQ2</accession>
<evidence type="ECO:0000259" key="1">
    <source>
        <dbReference type="Pfam" id="PF04101"/>
    </source>
</evidence>
<evidence type="ECO:0000313" key="2">
    <source>
        <dbReference type="EMBL" id="CCC96646.1"/>
    </source>
</evidence>
<dbReference type="PANTHER" id="PTHR21015">
    <property type="entry name" value="UDP-N-ACETYLGLUCOSAMINE--N-ACETYLMURAMYL-(PENTAPEPTIDE) PYROPHOSPHORYL-UNDECAPRENOL N-ACETYLGLUCOSAMINE TRANSFERASE 1"/>
    <property type="match status" value="1"/>
</dbReference>
<protein>
    <submittedName>
        <fullName evidence="2">Glycosyltransferase 28 domain protein</fullName>
    </submittedName>
</protein>
<evidence type="ECO:0000313" key="3">
    <source>
        <dbReference type="Proteomes" id="UP000007319"/>
    </source>
</evidence>
<feature type="domain" description="Glycosyl transferase family 28 C-terminal" evidence="1">
    <location>
        <begin position="281"/>
        <end position="355"/>
    </location>
</feature>
<dbReference type="SUPFAM" id="SSF53756">
    <property type="entry name" value="UDP-Glycosyltransferase/glycogen phosphorylase"/>
    <property type="match status" value="1"/>
</dbReference>